<evidence type="ECO:0000313" key="1">
    <source>
        <dbReference type="EMBL" id="MBW81164.1"/>
    </source>
</evidence>
<organism evidence="1">
    <name type="scientific">Rhizophora mucronata</name>
    <name type="common">Asiatic mangrove</name>
    <dbReference type="NCBI Taxonomy" id="61149"/>
    <lineage>
        <taxon>Eukaryota</taxon>
        <taxon>Viridiplantae</taxon>
        <taxon>Streptophyta</taxon>
        <taxon>Embryophyta</taxon>
        <taxon>Tracheophyta</taxon>
        <taxon>Spermatophyta</taxon>
        <taxon>Magnoliopsida</taxon>
        <taxon>eudicotyledons</taxon>
        <taxon>Gunneridae</taxon>
        <taxon>Pentapetalae</taxon>
        <taxon>rosids</taxon>
        <taxon>fabids</taxon>
        <taxon>Malpighiales</taxon>
        <taxon>Rhizophoraceae</taxon>
        <taxon>Rhizophora</taxon>
    </lineage>
</organism>
<dbReference type="AlphaFoldDB" id="A0A2P2IIV1"/>
<name>A0A2P2IIV1_RHIMU</name>
<proteinExistence type="predicted"/>
<protein>
    <submittedName>
        <fullName evidence="1">Uncharacterized protein</fullName>
    </submittedName>
</protein>
<reference evidence="1" key="1">
    <citation type="submission" date="2018-02" db="EMBL/GenBank/DDBJ databases">
        <title>Rhizophora mucronata_Transcriptome.</title>
        <authorList>
            <person name="Meera S.P."/>
            <person name="Sreeshan A."/>
            <person name="Augustine A."/>
        </authorList>
    </citation>
    <scope>NUCLEOTIDE SEQUENCE</scope>
    <source>
        <tissue evidence="1">Leaf</tissue>
    </source>
</reference>
<accession>A0A2P2IIV1</accession>
<dbReference type="EMBL" id="GGEC01000681">
    <property type="protein sequence ID" value="MBW81164.1"/>
    <property type="molecule type" value="Transcribed_RNA"/>
</dbReference>
<sequence>MKTMLSIGLVPLILLLAQHN</sequence>